<name>A0A974MUC9_CAMFE</name>
<evidence type="ECO:0000313" key="2">
    <source>
        <dbReference type="Proteomes" id="UP000514628"/>
    </source>
</evidence>
<dbReference type="RefSeq" id="WP_065843420.1">
    <property type="nucleotide sequence ID" value="NZ_CP059435.1"/>
</dbReference>
<dbReference type="Proteomes" id="UP000514628">
    <property type="component" value="Plasmid pCFViADRI1362_P3"/>
</dbReference>
<dbReference type="EMBL" id="CP059435">
    <property type="protein sequence ID" value="QMS59914.1"/>
    <property type="molecule type" value="Genomic_DNA"/>
</dbReference>
<accession>A0A974MUC9</accession>
<keyword evidence="1" id="KW-0614">Plasmid</keyword>
<geneLocation type="plasmid" evidence="2">
    <name>pcfviadri1362_p3</name>
</geneLocation>
<protein>
    <submittedName>
        <fullName evidence="1">Uncharacterized protein</fullName>
    </submittedName>
</protein>
<evidence type="ECO:0000313" key="1">
    <source>
        <dbReference type="EMBL" id="QMS59914.1"/>
    </source>
</evidence>
<proteinExistence type="predicted"/>
<sequence length="229" mass="25318">MNIYVTAGKNEQYPGKTFVGFGSINEYEGEKPNARDVLYKINQIDTFLKAVHADKIPLSITGKDADGKDVYMKADAYYQTGISKDGTTYGFNKIAIEMKQEQRNDKGELVEPGEKLYATKGKDGYAFDKNSDPELVSKFNKIVGQGVDFSLSANKDETLAKYPELMKAVSHIQKSANFEVDFEKGQGAYIKSVQSPVEKKADGSIDQENSGLKKIVDLANNEKTAGLER</sequence>
<reference evidence="2" key="1">
    <citation type="submission" date="2020-07" db="EMBL/GenBank/DDBJ databases">
        <title>A comparison of fourteen fully characterised mammalian-associated Campylobacter fetus isolates suggests a mechanism by which bovine-adapted biotypes have evolved high genomic plasticity.</title>
        <authorList>
            <person name="Nadin-Davis S.A."/>
            <person name="Chmara J.T."/>
            <person name="Carillo C."/>
            <person name="Amoako K."/>
            <person name="Goji N."/>
            <person name="Duceppe M.-O."/>
            <person name="Devenish J."/>
        </authorList>
    </citation>
    <scope>NUCLEOTIDE SEQUENCE [LARGE SCALE GENOMIC DNA]</scope>
    <source>
        <strain evidence="2">CFViADRI1362</strain>
        <plasmid evidence="2">pcfviadri1362_p3</plasmid>
    </source>
</reference>
<gene>
    <name evidence="1" type="ORF">GZ989_011560</name>
</gene>
<organism evidence="1 2">
    <name type="scientific">Campylobacter fetus</name>
    <dbReference type="NCBI Taxonomy" id="196"/>
    <lineage>
        <taxon>Bacteria</taxon>
        <taxon>Pseudomonadati</taxon>
        <taxon>Campylobacterota</taxon>
        <taxon>Epsilonproteobacteria</taxon>
        <taxon>Campylobacterales</taxon>
        <taxon>Campylobacteraceae</taxon>
        <taxon>Campylobacter</taxon>
    </lineage>
</organism>
<dbReference type="AlphaFoldDB" id="A0A974MUC9"/>